<dbReference type="InterPro" id="IPR052160">
    <property type="entry name" value="Gypsy_RT_Integrase-like"/>
</dbReference>
<dbReference type="GO" id="GO:0015074">
    <property type="term" value="P:DNA integration"/>
    <property type="evidence" value="ECO:0007669"/>
    <property type="project" value="InterPro"/>
</dbReference>
<protein>
    <submittedName>
        <fullName evidence="2">Reverse transcriptase domain-containing protein</fullName>
    </submittedName>
</protein>
<reference evidence="2" key="1">
    <citation type="journal article" date="2019" name="Sci. Rep.">
        <title>Draft genome of Tanacetum cinerariifolium, the natural source of mosquito coil.</title>
        <authorList>
            <person name="Yamashiro T."/>
            <person name="Shiraishi A."/>
            <person name="Satake H."/>
            <person name="Nakayama K."/>
        </authorList>
    </citation>
    <scope>NUCLEOTIDE SEQUENCE</scope>
</reference>
<dbReference type="GO" id="GO:0003964">
    <property type="term" value="F:RNA-directed DNA polymerase activity"/>
    <property type="evidence" value="ECO:0007669"/>
    <property type="project" value="UniProtKB-KW"/>
</dbReference>
<dbReference type="PANTHER" id="PTHR47266">
    <property type="entry name" value="ENDONUCLEASE-RELATED"/>
    <property type="match status" value="1"/>
</dbReference>
<dbReference type="InterPro" id="IPR012337">
    <property type="entry name" value="RNaseH-like_sf"/>
</dbReference>
<dbReference type="Pfam" id="PF00665">
    <property type="entry name" value="rve"/>
    <property type="match status" value="1"/>
</dbReference>
<dbReference type="EMBL" id="BKCJ010002875">
    <property type="protein sequence ID" value="GEU51490.1"/>
    <property type="molecule type" value="Genomic_DNA"/>
</dbReference>
<dbReference type="SUPFAM" id="SSF53098">
    <property type="entry name" value="Ribonuclease H-like"/>
    <property type="match status" value="1"/>
</dbReference>
<dbReference type="AlphaFoldDB" id="A0A6L2KQA4"/>
<keyword evidence="2" id="KW-0548">Nucleotidyltransferase</keyword>
<keyword evidence="2" id="KW-0808">Transferase</keyword>
<keyword evidence="2" id="KW-0695">RNA-directed DNA polymerase</keyword>
<proteinExistence type="predicted"/>
<feature type="domain" description="Integrase catalytic" evidence="1">
    <location>
        <begin position="95"/>
        <end position="256"/>
    </location>
</feature>
<evidence type="ECO:0000259" key="1">
    <source>
        <dbReference type="PROSITE" id="PS50994"/>
    </source>
</evidence>
<dbReference type="PROSITE" id="PS50994">
    <property type="entry name" value="INTEGRASE"/>
    <property type="match status" value="1"/>
</dbReference>
<name>A0A6L2KQA4_TANCI</name>
<evidence type="ECO:0000313" key="2">
    <source>
        <dbReference type="EMBL" id="GEU51486.1"/>
    </source>
</evidence>
<sequence length="256" mass="30325">METLNEDEIQDSFPDKHLMAVQVWETVKDPWYVDYTNFLVSKIIPHGLTYHLRKKSLSDIKHYIWDDPYLFKSCPDEIIRRCVFGKELREILEHYHTGPTEGHYGVDITARKVFEYGFYWPTIFRDVTRYIRDCDAWNLSFFTKKYILVAVDYVSKWVEAEALPTNDARVVVKFLQKSFSRFGVPKALISDHETHIYKSLLEKTLKKYGVTHRLATPYHPQTSGQTKNTNRAIKRILERIVNENRKEWADKLDDAL</sequence>
<dbReference type="Gene3D" id="3.30.420.10">
    <property type="entry name" value="Ribonuclease H-like superfamily/Ribonuclease H"/>
    <property type="match status" value="1"/>
</dbReference>
<dbReference type="GO" id="GO:0003676">
    <property type="term" value="F:nucleic acid binding"/>
    <property type="evidence" value="ECO:0007669"/>
    <property type="project" value="InterPro"/>
</dbReference>
<dbReference type="Gene3D" id="1.10.340.70">
    <property type="match status" value="1"/>
</dbReference>
<dbReference type="EMBL" id="BKCJ010002875">
    <property type="protein sequence ID" value="GEU51486.1"/>
    <property type="molecule type" value="Genomic_DNA"/>
</dbReference>
<dbReference type="InterPro" id="IPR001584">
    <property type="entry name" value="Integrase_cat-core"/>
</dbReference>
<organism evidence="2">
    <name type="scientific">Tanacetum cinerariifolium</name>
    <name type="common">Dalmatian daisy</name>
    <name type="synonym">Chrysanthemum cinerariifolium</name>
    <dbReference type="NCBI Taxonomy" id="118510"/>
    <lineage>
        <taxon>Eukaryota</taxon>
        <taxon>Viridiplantae</taxon>
        <taxon>Streptophyta</taxon>
        <taxon>Embryophyta</taxon>
        <taxon>Tracheophyta</taxon>
        <taxon>Spermatophyta</taxon>
        <taxon>Magnoliopsida</taxon>
        <taxon>eudicotyledons</taxon>
        <taxon>Gunneridae</taxon>
        <taxon>Pentapetalae</taxon>
        <taxon>asterids</taxon>
        <taxon>campanulids</taxon>
        <taxon>Asterales</taxon>
        <taxon>Asteraceae</taxon>
        <taxon>Asteroideae</taxon>
        <taxon>Anthemideae</taxon>
        <taxon>Anthemidinae</taxon>
        <taxon>Tanacetum</taxon>
    </lineage>
</organism>
<accession>A0A6L2KQA4</accession>
<gene>
    <name evidence="2" type="ORF">Tci_023464</name>
    <name evidence="3" type="ORF">Tci_023468</name>
</gene>
<dbReference type="InterPro" id="IPR036397">
    <property type="entry name" value="RNaseH_sf"/>
</dbReference>
<evidence type="ECO:0000313" key="3">
    <source>
        <dbReference type="EMBL" id="GEU51490.1"/>
    </source>
</evidence>
<comment type="caution">
    <text evidence="2">The sequence shown here is derived from an EMBL/GenBank/DDBJ whole genome shotgun (WGS) entry which is preliminary data.</text>
</comment>